<evidence type="ECO:0000313" key="9">
    <source>
        <dbReference type="Proteomes" id="UP000182054"/>
    </source>
</evidence>
<dbReference type="InterPro" id="IPR001789">
    <property type="entry name" value="Sig_transdc_resp-reg_receiver"/>
</dbReference>
<evidence type="ECO:0000256" key="5">
    <source>
        <dbReference type="PROSITE-ProRule" id="PRU01091"/>
    </source>
</evidence>
<dbReference type="Gene3D" id="3.40.50.2300">
    <property type="match status" value="1"/>
</dbReference>
<gene>
    <name evidence="8" type="ORF">SAMN05444374_11839</name>
</gene>
<reference evidence="8 9" key="1">
    <citation type="submission" date="2016-10" db="EMBL/GenBank/DDBJ databases">
        <authorList>
            <person name="de Groot N.N."/>
        </authorList>
    </citation>
    <scope>NUCLEOTIDE SEQUENCE [LARGE SCALE GENOMIC DNA]</scope>
    <source>
        <strain evidence="8 9">DSM 44908</strain>
    </source>
</reference>
<dbReference type="AlphaFoldDB" id="A0A1I0UEA3"/>
<dbReference type="InterPro" id="IPR039420">
    <property type="entry name" value="WalR-like"/>
</dbReference>
<dbReference type="PROSITE" id="PS50110">
    <property type="entry name" value="RESPONSE_REGULATORY"/>
    <property type="match status" value="1"/>
</dbReference>
<dbReference type="PROSITE" id="PS51755">
    <property type="entry name" value="OMPR_PHOB"/>
    <property type="match status" value="1"/>
</dbReference>
<dbReference type="OrthoDB" id="4527530at2"/>
<dbReference type="CDD" id="cd17574">
    <property type="entry name" value="REC_OmpR"/>
    <property type="match status" value="1"/>
</dbReference>
<dbReference type="GO" id="GO:0000976">
    <property type="term" value="F:transcription cis-regulatory region binding"/>
    <property type="evidence" value="ECO:0007669"/>
    <property type="project" value="TreeGrafter"/>
</dbReference>
<dbReference type="Pfam" id="PF00486">
    <property type="entry name" value="Trans_reg_C"/>
    <property type="match status" value="1"/>
</dbReference>
<sequence>MQVLVVEDDLGVADALTHALRRQGWSVRHAATGTAALDLVADADIVLLDMGLPDHDGLWVCRRIRETSAVPIVALTARRHEDAVVGALRAGVDDYVTKPYSVPVLLARMDAVVRRTVGRAATPAAPDPGFRFDPDTREIWGADGTPRALTAKESELLVALSRTPGRPVSRAALMEEVWDTTWVGASRTLDVHVASLRAKLRDLAAVESVRGVGYRLVVTADRDETSTRPE</sequence>
<dbReference type="InterPro" id="IPR001867">
    <property type="entry name" value="OmpR/PhoB-type_DNA-bd"/>
</dbReference>
<dbReference type="Gene3D" id="6.10.250.690">
    <property type="match status" value="1"/>
</dbReference>
<dbReference type="Pfam" id="PF00072">
    <property type="entry name" value="Response_reg"/>
    <property type="match status" value="1"/>
</dbReference>
<keyword evidence="1 4" id="KW-0597">Phosphoprotein</keyword>
<dbReference type="GO" id="GO:0000156">
    <property type="term" value="F:phosphorelay response regulator activity"/>
    <property type="evidence" value="ECO:0007669"/>
    <property type="project" value="TreeGrafter"/>
</dbReference>
<dbReference type="RefSeq" id="WP_068365645.1">
    <property type="nucleotide sequence ID" value="NZ_CP135915.1"/>
</dbReference>
<feature type="domain" description="OmpR/PhoB-type" evidence="7">
    <location>
        <begin position="120"/>
        <end position="218"/>
    </location>
</feature>
<evidence type="ECO:0000256" key="3">
    <source>
        <dbReference type="ARBA" id="ARBA00023125"/>
    </source>
</evidence>
<dbReference type="InterPro" id="IPR036388">
    <property type="entry name" value="WH-like_DNA-bd_sf"/>
</dbReference>
<feature type="domain" description="Response regulatory" evidence="6">
    <location>
        <begin position="2"/>
        <end position="113"/>
    </location>
</feature>
<dbReference type="SUPFAM" id="SSF46894">
    <property type="entry name" value="C-terminal effector domain of the bipartite response regulators"/>
    <property type="match status" value="1"/>
</dbReference>
<dbReference type="SUPFAM" id="SSF52172">
    <property type="entry name" value="CheY-like"/>
    <property type="match status" value="1"/>
</dbReference>
<feature type="modified residue" description="4-aspartylphosphate" evidence="4">
    <location>
        <position position="49"/>
    </location>
</feature>
<accession>A0A1I0UEA3</accession>
<feature type="DNA-binding region" description="OmpR/PhoB-type" evidence="5">
    <location>
        <begin position="120"/>
        <end position="218"/>
    </location>
</feature>
<dbReference type="GeneID" id="85487480"/>
<dbReference type="Gene3D" id="1.10.10.10">
    <property type="entry name" value="Winged helix-like DNA-binding domain superfamily/Winged helix DNA-binding domain"/>
    <property type="match status" value="1"/>
</dbReference>
<evidence type="ECO:0000256" key="4">
    <source>
        <dbReference type="PROSITE-ProRule" id="PRU00169"/>
    </source>
</evidence>
<proteinExistence type="predicted"/>
<dbReference type="InterPro" id="IPR011006">
    <property type="entry name" value="CheY-like_superfamily"/>
</dbReference>
<evidence type="ECO:0000313" key="8">
    <source>
        <dbReference type="EMBL" id="SFA61596.1"/>
    </source>
</evidence>
<dbReference type="InterPro" id="IPR016032">
    <property type="entry name" value="Sig_transdc_resp-reg_C-effctor"/>
</dbReference>
<dbReference type="CDD" id="cd00383">
    <property type="entry name" value="trans_reg_C"/>
    <property type="match status" value="1"/>
</dbReference>
<organism evidence="8 9">
    <name type="scientific">Rhodococcoides kroppenstedtii</name>
    <dbReference type="NCBI Taxonomy" id="293050"/>
    <lineage>
        <taxon>Bacteria</taxon>
        <taxon>Bacillati</taxon>
        <taxon>Actinomycetota</taxon>
        <taxon>Actinomycetes</taxon>
        <taxon>Mycobacteriales</taxon>
        <taxon>Nocardiaceae</taxon>
        <taxon>Rhodococcoides</taxon>
    </lineage>
</organism>
<dbReference type="SMART" id="SM00448">
    <property type="entry name" value="REC"/>
    <property type="match status" value="1"/>
</dbReference>
<name>A0A1I0UEA3_9NOCA</name>
<dbReference type="PANTHER" id="PTHR48111:SF40">
    <property type="entry name" value="PHOSPHATE REGULON TRANSCRIPTIONAL REGULATORY PROTEIN PHOB"/>
    <property type="match status" value="1"/>
</dbReference>
<dbReference type="SMART" id="SM00862">
    <property type="entry name" value="Trans_reg_C"/>
    <property type="match status" value="1"/>
</dbReference>
<evidence type="ECO:0000259" key="7">
    <source>
        <dbReference type="PROSITE" id="PS51755"/>
    </source>
</evidence>
<dbReference type="EMBL" id="FOJN01000018">
    <property type="protein sequence ID" value="SFA61596.1"/>
    <property type="molecule type" value="Genomic_DNA"/>
</dbReference>
<dbReference type="PANTHER" id="PTHR48111">
    <property type="entry name" value="REGULATOR OF RPOS"/>
    <property type="match status" value="1"/>
</dbReference>
<dbReference type="GO" id="GO:0032993">
    <property type="term" value="C:protein-DNA complex"/>
    <property type="evidence" value="ECO:0007669"/>
    <property type="project" value="TreeGrafter"/>
</dbReference>
<keyword evidence="3 5" id="KW-0238">DNA-binding</keyword>
<dbReference type="GO" id="GO:0005829">
    <property type="term" value="C:cytosol"/>
    <property type="evidence" value="ECO:0007669"/>
    <property type="project" value="TreeGrafter"/>
</dbReference>
<keyword evidence="2" id="KW-0902">Two-component regulatory system</keyword>
<protein>
    <submittedName>
        <fullName evidence="8">DNA-binding response regulator, OmpR family, contains REC and winged-helix (WHTH) domain</fullName>
    </submittedName>
</protein>
<evidence type="ECO:0000256" key="1">
    <source>
        <dbReference type="ARBA" id="ARBA00022553"/>
    </source>
</evidence>
<evidence type="ECO:0000256" key="2">
    <source>
        <dbReference type="ARBA" id="ARBA00023012"/>
    </source>
</evidence>
<dbReference type="Proteomes" id="UP000182054">
    <property type="component" value="Unassembled WGS sequence"/>
</dbReference>
<evidence type="ECO:0000259" key="6">
    <source>
        <dbReference type="PROSITE" id="PS50110"/>
    </source>
</evidence>
<dbReference type="GO" id="GO:0006355">
    <property type="term" value="P:regulation of DNA-templated transcription"/>
    <property type="evidence" value="ECO:0007669"/>
    <property type="project" value="InterPro"/>
</dbReference>